<reference evidence="3" key="1">
    <citation type="submission" date="2016-04" db="EMBL/GenBank/DDBJ databases">
        <authorList>
            <person name="Antunes L.P."/>
            <person name="Martins L.F."/>
            <person name="Pereira R.V."/>
            <person name="Thomas A.M."/>
            <person name="Barbosa D."/>
            <person name="Nascimento L."/>
            <person name="Silva G.M."/>
            <person name="Condomitti G.W."/>
            <person name="Digiampietri L.A."/>
            <person name="Lombardi K.C."/>
            <person name="Ramos P.L."/>
            <person name="Quaggio R.B."/>
            <person name="Oliveira J.C."/>
            <person name="Pascon R.C."/>
            <person name="Cruz J.B."/>
            <person name="Silva A.M."/>
            <person name="Setubal J.C."/>
        </authorList>
    </citation>
    <scope>NUCLEOTIDE SEQUENCE [LARGE SCALE GENOMIC DNA]</scope>
</reference>
<dbReference type="Pfam" id="PF00874">
    <property type="entry name" value="PRD"/>
    <property type="match status" value="1"/>
</dbReference>
<organism evidence="2 3">
    <name type="scientific">Symbiobacterium thermophilum</name>
    <dbReference type="NCBI Taxonomy" id="2734"/>
    <lineage>
        <taxon>Bacteria</taxon>
        <taxon>Bacillati</taxon>
        <taxon>Bacillota</taxon>
        <taxon>Clostridia</taxon>
        <taxon>Eubacteriales</taxon>
        <taxon>Symbiobacteriaceae</taxon>
        <taxon>Symbiobacterium</taxon>
    </lineage>
</organism>
<feature type="domain" description="PRD" evidence="1">
    <location>
        <begin position="27"/>
        <end position="89"/>
    </location>
</feature>
<accession>A0A1Y2T6J6</accession>
<dbReference type="InterPro" id="IPR036634">
    <property type="entry name" value="PRD_sf"/>
</dbReference>
<evidence type="ECO:0000313" key="3">
    <source>
        <dbReference type="Proteomes" id="UP000194267"/>
    </source>
</evidence>
<dbReference type="InterPro" id="IPR011608">
    <property type="entry name" value="PRD"/>
</dbReference>
<gene>
    <name evidence="2" type="ORF">A6D92_01850</name>
</gene>
<dbReference type="AlphaFoldDB" id="A0A1Y2T6J6"/>
<protein>
    <recommendedName>
        <fullName evidence="1">PRD domain-containing protein</fullName>
    </recommendedName>
</protein>
<comment type="caution">
    <text evidence="2">The sequence shown here is derived from an EMBL/GenBank/DDBJ whole genome shotgun (WGS) entry which is preliminary data.</text>
</comment>
<dbReference type="Gene3D" id="3.90.1300.10">
    <property type="entry name" value="Amidase signature (AS) domain"/>
    <property type="match status" value="1"/>
</dbReference>
<evidence type="ECO:0000313" key="2">
    <source>
        <dbReference type="EMBL" id="OTA42060.1"/>
    </source>
</evidence>
<dbReference type="Proteomes" id="UP000194267">
    <property type="component" value="Unassembled WGS sequence"/>
</dbReference>
<proteinExistence type="predicted"/>
<sequence>MSLELRLRLLQESGQISPEVAELTRWILKRVEERYDMTVTEENGAMFTTHLAVALERLRSGQAIDEMVSEGLAEVKAYPEEWAFVNEVVAGEAGRRLGEGAGGRGRLPHRAPDHAGPAGRAVITRWRRSLAAARAHLGRSVAALAPGADATDPGNEVLRLGIKDTPAIGDELRRRLAAEPGLAWLTVDRAAPGGRAVDTGLLNPLTGRPMTGSTSGGPVNILLGIIDLCVGTDGGGSVLGPAAATGLAGIIGSGLGLTCPVERVSTDGFAFRPALGVIARDWPTARTGFRALLRASGAAEPPAAPLAGLRVALPRPGSVTLPDGADMAAELEPYLRPLWAAGAEPVAVDMTGIAARERAMALLREIWATADLAVTLEGPVDLFGLGDSVVGSLGPPGAALQARGGKYLLRALNLVGCTGIALPVPRLSSGLILAGPPGPVGAARALAAADLLAPSLRMPPLFERYFFQLP</sequence>
<evidence type="ECO:0000259" key="1">
    <source>
        <dbReference type="Pfam" id="PF00874"/>
    </source>
</evidence>
<dbReference type="GO" id="GO:0006355">
    <property type="term" value="P:regulation of DNA-templated transcription"/>
    <property type="evidence" value="ECO:0007669"/>
    <property type="project" value="InterPro"/>
</dbReference>
<dbReference type="SUPFAM" id="SSF75304">
    <property type="entry name" value="Amidase signature (AS) enzymes"/>
    <property type="match status" value="1"/>
</dbReference>
<dbReference type="InterPro" id="IPR036928">
    <property type="entry name" value="AS_sf"/>
</dbReference>
<name>A0A1Y2T6J6_SYMTR</name>
<dbReference type="EMBL" id="LWLV01000092">
    <property type="protein sequence ID" value="OTA42060.1"/>
    <property type="molecule type" value="Genomic_DNA"/>
</dbReference>
<dbReference type="SUPFAM" id="SSF63520">
    <property type="entry name" value="PTS-regulatory domain, PRD"/>
    <property type="match status" value="1"/>
</dbReference>
<dbReference type="Gene3D" id="1.10.1790.10">
    <property type="entry name" value="PRD domain"/>
    <property type="match status" value="1"/>
</dbReference>